<dbReference type="EMBL" id="BMAO01000383">
    <property type="protein sequence ID" value="GFQ66503.1"/>
    <property type="molecule type" value="Genomic_DNA"/>
</dbReference>
<accession>A0A8X6EZ57</accession>
<keyword evidence="1" id="KW-0472">Membrane</keyword>
<sequence length="75" mass="8494">MVGHNPNIEWYCLCKVGARVVGCCAHVASILWYLGYWRHNHTQKKTSSLGYADTLQDATTGWSSNDSTRESEKEM</sequence>
<evidence type="ECO:0000256" key="1">
    <source>
        <dbReference type="SAM" id="Phobius"/>
    </source>
</evidence>
<evidence type="ECO:0000313" key="2">
    <source>
        <dbReference type="EMBL" id="GFQ66503.1"/>
    </source>
</evidence>
<reference evidence="2" key="1">
    <citation type="submission" date="2020-07" db="EMBL/GenBank/DDBJ databases">
        <title>Multicomponent nature underlies the extraordinary mechanical properties of spider dragline silk.</title>
        <authorList>
            <person name="Kono N."/>
            <person name="Nakamura H."/>
            <person name="Mori M."/>
            <person name="Yoshida Y."/>
            <person name="Ohtoshi R."/>
            <person name="Malay A.D."/>
            <person name="Moran D.A.P."/>
            <person name="Tomita M."/>
            <person name="Numata K."/>
            <person name="Arakawa K."/>
        </authorList>
    </citation>
    <scope>NUCLEOTIDE SEQUENCE</scope>
</reference>
<keyword evidence="1" id="KW-0812">Transmembrane</keyword>
<dbReference type="OrthoDB" id="6514278at2759"/>
<dbReference type="AlphaFoldDB" id="A0A8X6EZ57"/>
<protein>
    <recommendedName>
        <fullName evidence="4">SWIM-type domain-containing protein</fullName>
    </recommendedName>
</protein>
<proteinExistence type="predicted"/>
<keyword evidence="3" id="KW-1185">Reference proteome</keyword>
<feature type="transmembrane region" description="Helical" evidence="1">
    <location>
        <begin position="16"/>
        <end position="35"/>
    </location>
</feature>
<comment type="caution">
    <text evidence="2">The sequence shown here is derived from an EMBL/GenBank/DDBJ whole genome shotgun (WGS) entry which is preliminary data.</text>
</comment>
<evidence type="ECO:0000313" key="3">
    <source>
        <dbReference type="Proteomes" id="UP000887116"/>
    </source>
</evidence>
<evidence type="ECO:0008006" key="4">
    <source>
        <dbReference type="Google" id="ProtNLM"/>
    </source>
</evidence>
<keyword evidence="1" id="KW-1133">Transmembrane helix</keyword>
<name>A0A8X6EZ57_TRICU</name>
<organism evidence="2 3">
    <name type="scientific">Trichonephila clavata</name>
    <name type="common">Joro spider</name>
    <name type="synonym">Nephila clavata</name>
    <dbReference type="NCBI Taxonomy" id="2740835"/>
    <lineage>
        <taxon>Eukaryota</taxon>
        <taxon>Metazoa</taxon>
        <taxon>Ecdysozoa</taxon>
        <taxon>Arthropoda</taxon>
        <taxon>Chelicerata</taxon>
        <taxon>Arachnida</taxon>
        <taxon>Araneae</taxon>
        <taxon>Araneomorphae</taxon>
        <taxon>Entelegynae</taxon>
        <taxon>Araneoidea</taxon>
        <taxon>Nephilidae</taxon>
        <taxon>Trichonephila</taxon>
    </lineage>
</organism>
<dbReference type="Proteomes" id="UP000887116">
    <property type="component" value="Unassembled WGS sequence"/>
</dbReference>
<gene>
    <name evidence="2" type="primary">EVAR_47153_1</name>
    <name evidence="2" type="ORF">TNCT_546991</name>
</gene>